<protein>
    <recommendedName>
        <fullName evidence="4">Secreted protein</fullName>
    </recommendedName>
</protein>
<evidence type="ECO:0008006" key="4">
    <source>
        <dbReference type="Google" id="ProtNLM"/>
    </source>
</evidence>
<name>A0ABR3D924_NEUIN</name>
<dbReference type="EMBL" id="JAVLET010000006">
    <property type="protein sequence ID" value="KAL0469181.1"/>
    <property type="molecule type" value="Genomic_DNA"/>
</dbReference>
<organism evidence="2 3">
    <name type="scientific">Neurospora intermedia</name>
    <dbReference type="NCBI Taxonomy" id="5142"/>
    <lineage>
        <taxon>Eukaryota</taxon>
        <taxon>Fungi</taxon>
        <taxon>Dikarya</taxon>
        <taxon>Ascomycota</taxon>
        <taxon>Pezizomycotina</taxon>
        <taxon>Sordariomycetes</taxon>
        <taxon>Sordariomycetidae</taxon>
        <taxon>Sordariales</taxon>
        <taxon>Sordariaceae</taxon>
        <taxon>Neurospora</taxon>
    </lineage>
</organism>
<evidence type="ECO:0000313" key="3">
    <source>
        <dbReference type="Proteomes" id="UP001451303"/>
    </source>
</evidence>
<feature type="chain" id="PRO_5046539843" description="Secreted protein" evidence="1">
    <location>
        <begin position="30"/>
        <end position="62"/>
    </location>
</feature>
<keyword evidence="1" id="KW-0732">Signal</keyword>
<evidence type="ECO:0000313" key="2">
    <source>
        <dbReference type="EMBL" id="KAL0469181.1"/>
    </source>
</evidence>
<accession>A0ABR3D924</accession>
<keyword evidence="3" id="KW-1185">Reference proteome</keyword>
<reference evidence="2 3" key="1">
    <citation type="submission" date="2023-09" db="EMBL/GenBank/DDBJ databases">
        <title>Multi-omics analysis of a traditional fermented food reveals byproduct-associated fungal strains for waste-to-food upcycling.</title>
        <authorList>
            <consortium name="Lawrence Berkeley National Laboratory"/>
            <person name="Rekdal V.M."/>
            <person name="Villalobos-Escobedo J.M."/>
            <person name="Rodriguez-Valeron N."/>
            <person name="Garcia M.O."/>
            <person name="Vasquez D.P."/>
            <person name="Damayanti I."/>
            <person name="Sorensen P.M."/>
            <person name="Baidoo E.E."/>
            <person name="De Carvalho A.C."/>
            <person name="Riley R."/>
            <person name="Lipzen A."/>
            <person name="He G."/>
            <person name="Yan M."/>
            <person name="Haridas S."/>
            <person name="Daum C."/>
            <person name="Yoshinaga Y."/>
            <person name="Ng V."/>
            <person name="Grigoriev I.V."/>
            <person name="Munk R."/>
            <person name="Nuraida L."/>
            <person name="Wijaya C.H."/>
            <person name="Morales P.-C."/>
            <person name="Keasling J.D."/>
        </authorList>
    </citation>
    <scope>NUCLEOTIDE SEQUENCE [LARGE SCALE GENOMIC DNA]</scope>
    <source>
        <strain evidence="2 3">FGSC 2613</strain>
    </source>
</reference>
<comment type="caution">
    <text evidence="2">The sequence shown here is derived from an EMBL/GenBank/DDBJ whole genome shotgun (WGS) entry which is preliminary data.</text>
</comment>
<feature type="signal peptide" evidence="1">
    <location>
        <begin position="1"/>
        <end position="29"/>
    </location>
</feature>
<proteinExistence type="predicted"/>
<evidence type="ECO:0000256" key="1">
    <source>
        <dbReference type="SAM" id="SignalP"/>
    </source>
</evidence>
<sequence length="62" mass="6940">MPAVCPSCSLPRPFSPQLLALLVVVAGQADDCHCVFMCSQNLAANQIKSMRVLYQRLHPQRW</sequence>
<gene>
    <name evidence="2" type="ORF">QR685DRAFT_529972</name>
</gene>
<dbReference type="Proteomes" id="UP001451303">
    <property type="component" value="Unassembled WGS sequence"/>
</dbReference>